<evidence type="ECO:0000313" key="2">
    <source>
        <dbReference type="Proteomes" id="UP000006420"/>
    </source>
</evidence>
<dbReference type="NCBIfam" id="TIGR03853">
    <property type="entry name" value="matur_matur"/>
    <property type="match status" value="1"/>
</dbReference>
<dbReference type="eggNOG" id="ENOG5032TZH">
    <property type="taxonomic scope" value="Bacteria"/>
</dbReference>
<sequence>MEQLHAHEVLHMMEGNNYTESSLKEAIIEQFGKDQKFYACSAEDMDIDELIVFLKNKGKFMPSTDNGFTVDVSKVCSH</sequence>
<evidence type="ECO:0008006" key="3">
    <source>
        <dbReference type="Google" id="ProtNLM"/>
    </source>
</evidence>
<dbReference type="OrthoDB" id="285410at2"/>
<dbReference type="Proteomes" id="UP000006420">
    <property type="component" value="Unassembled WGS sequence"/>
</dbReference>
<name>F8WYA7_9BACT</name>
<reference evidence="1 2" key="1">
    <citation type="submission" date="2011-04" db="EMBL/GenBank/DDBJ databases">
        <title>The Genome Sequence of Dysgonomonas mossii DSM 22836.</title>
        <authorList>
            <consortium name="The Broad Institute Genome Sequencing Platform"/>
            <person name="Earl A."/>
            <person name="Ward D."/>
            <person name="Feldgarden M."/>
            <person name="Gevers D."/>
            <person name="Pudlo N."/>
            <person name="Martens E."/>
            <person name="Allen-Vercoe E."/>
            <person name="Young S.K."/>
            <person name="Zeng Q."/>
            <person name="Gargeya S."/>
            <person name="Fitzgerald M."/>
            <person name="Haas B."/>
            <person name="Abouelleil A."/>
            <person name="Alvarado L."/>
            <person name="Arachchi H.M."/>
            <person name="Berlin A."/>
            <person name="Brown A."/>
            <person name="Chapman S.B."/>
            <person name="Chen Z."/>
            <person name="Dunbar C."/>
            <person name="Freedman E."/>
            <person name="Gearin G."/>
            <person name="Gellesch M."/>
            <person name="Goldberg J."/>
            <person name="Griggs A."/>
            <person name="Gujja S."/>
            <person name="Heiman D."/>
            <person name="Howarth C."/>
            <person name="Larson L."/>
            <person name="Lui A."/>
            <person name="MacDonald P.J.P."/>
            <person name="Mehta T."/>
            <person name="Montmayeur A."/>
            <person name="Murphy C."/>
            <person name="Neiman D."/>
            <person name="Pearson M."/>
            <person name="Priest M."/>
            <person name="Roberts A."/>
            <person name="Saif S."/>
            <person name="Shea T."/>
            <person name="Shenoy N."/>
            <person name="Sisk P."/>
            <person name="Stolte C."/>
            <person name="Sykes S."/>
            <person name="Yandava C."/>
            <person name="Wortman J."/>
            <person name="Nusbaum C."/>
            <person name="Birren B."/>
        </authorList>
    </citation>
    <scope>NUCLEOTIDE SEQUENCE [LARGE SCALE GENOMIC DNA]</scope>
    <source>
        <strain evidence="1 2">DSM 22836</strain>
    </source>
</reference>
<comment type="caution">
    <text evidence="1">The sequence shown here is derived from an EMBL/GenBank/DDBJ whole genome shotgun (WGS) entry which is preliminary data.</text>
</comment>
<dbReference type="RefSeq" id="WP_006842639.1">
    <property type="nucleotide sequence ID" value="NZ_AQWJ01000002.1"/>
</dbReference>
<dbReference type="STRING" id="742767.HMPREF9456_01268"/>
<dbReference type="InterPro" id="IPR019620">
    <property type="entry name" value="Metal-bd_prot_put"/>
</dbReference>
<dbReference type="AlphaFoldDB" id="F8WYA7"/>
<organism evidence="1 2">
    <name type="scientific">Dysgonomonas mossii DSM 22836</name>
    <dbReference type="NCBI Taxonomy" id="742767"/>
    <lineage>
        <taxon>Bacteria</taxon>
        <taxon>Pseudomonadati</taxon>
        <taxon>Bacteroidota</taxon>
        <taxon>Bacteroidia</taxon>
        <taxon>Bacteroidales</taxon>
        <taxon>Dysgonomonadaceae</taxon>
        <taxon>Dysgonomonas</taxon>
    </lineage>
</organism>
<gene>
    <name evidence="1" type="ORF">HMPREF9456_01268</name>
</gene>
<dbReference type="EMBL" id="ADLW01000004">
    <property type="protein sequence ID" value="EGK04240.1"/>
    <property type="molecule type" value="Genomic_DNA"/>
</dbReference>
<evidence type="ECO:0000313" key="1">
    <source>
        <dbReference type="EMBL" id="EGK04240.1"/>
    </source>
</evidence>
<dbReference type="GeneID" id="78081926"/>
<dbReference type="HOGENOM" id="CLU_172471_1_0_10"/>
<protein>
    <recommendedName>
        <fullName evidence="3">Metal-binding protein</fullName>
    </recommendedName>
</protein>
<accession>F8WYA7</accession>
<dbReference type="Pfam" id="PF10678">
    <property type="entry name" value="DUF2492"/>
    <property type="match status" value="1"/>
</dbReference>
<proteinExistence type="predicted"/>
<keyword evidence="2" id="KW-1185">Reference proteome</keyword>